<dbReference type="RefSeq" id="WP_012107198.1">
    <property type="nucleotide sequence ID" value="NC_009712.1"/>
</dbReference>
<dbReference type="OrthoDB" id="116953at2157"/>
<gene>
    <name evidence="2" type="ordered locus">Mboo_1635</name>
</gene>
<dbReference type="eggNOG" id="arCOG06193">
    <property type="taxonomic scope" value="Archaea"/>
</dbReference>
<dbReference type="Pfam" id="PF00989">
    <property type="entry name" value="PAS"/>
    <property type="match status" value="1"/>
</dbReference>
<dbReference type="SMART" id="SM00091">
    <property type="entry name" value="PAS"/>
    <property type="match status" value="1"/>
</dbReference>
<dbReference type="SUPFAM" id="SSF55785">
    <property type="entry name" value="PYP-like sensor domain (PAS domain)"/>
    <property type="match status" value="1"/>
</dbReference>
<accession>A7I8U1</accession>
<dbReference type="Proteomes" id="UP000002408">
    <property type="component" value="Chromosome"/>
</dbReference>
<organism evidence="2 3">
    <name type="scientific">Methanoregula boonei (strain DSM 21154 / JCM 14090 / 6A8)</name>
    <dbReference type="NCBI Taxonomy" id="456442"/>
    <lineage>
        <taxon>Archaea</taxon>
        <taxon>Methanobacteriati</taxon>
        <taxon>Methanobacteriota</taxon>
        <taxon>Stenosarchaea group</taxon>
        <taxon>Methanomicrobia</taxon>
        <taxon>Methanomicrobiales</taxon>
        <taxon>Methanoregulaceae</taxon>
        <taxon>Methanoregula</taxon>
    </lineage>
</organism>
<dbReference type="Gene3D" id="3.30.450.20">
    <property type="entry name" value="PAS domain"/>
    <property type="match status" value="1"/>
</dbReference>
<dbReference type="CDD" id="cd00130">
    <property type="entry name" value="PAS"/>
    <property type="match status" value="1"/>
</dbReference>
<feature type="domain" description="PAS" evidence="1">
    <location>
        <begin position="42"/>
        <end position="109"/>
    </location>
</feature>
<protein>
    <submittedName>
        <fullName evidence="2">Putative PAS/PAC sensor protein</fullName>
    </submittedName>
</protein>
<dbReference type="InterPro" id="IPR000014">
    <property type="entry name" value="PAS"/>
</dbReference>
<evidence type="ECO:0000259" key="1">
    <source>
        <dbReference type="SMART" id="SM00091"/>
    </source>
</evidence>
<evidence type="ECO:0000313" key="2">
    <source>
        <dbReference type="EMBL" id="ABS56152.1"/>
    </source>
</evidence>
<proteinExistence type="predicted"/>
<dbReference type="NCBIfam" id="TIGR00229">
    <property type="entry name" value="sensory_box"/>
    <property type="match status" value="1"/>
</dbReference>
<dbReference type="EMBL" id="CP000780">
    <property type="protein sequence ID" value="ABS56152.1"/>
    <property type="molecule type" value="Genomic_DNA"/>
</dbReference>
<dbReference type="InterPro" id="IPR035965">
    <property type="entry name" value="PAS-like_dom_sf"/>
</dbReference>
<sequence>MNPHSDPGRDRTALRERIIGMGETSLHKSYYPLLQQRLADLERFRALIDETNEMILVVQTPGNRCVDANHACTVQLGYTIAQLQDMDIFSLVALTKREQFRKVFAQAAATRAQEKIETDLFTSQDKVIPAEILIRFVTFDRQIYGVIVARDISERIRYERELVATQKKLNLINSLARTDVKSQIFIVRAYLDVLRQIAKHPEETAILDKLRDTTGEIQNHIELAENYQKLGLHAPRWQNFNEVLLYAISHIPPILLTRTTGMDRLEILADPLLEKGLTHLMEYLYASGGIAEPVRISFQENEGGLVISLEKTGTGIPAVQKESLFVWAPAKTTGPNLFFIREILDITGIGIKETGDPAMLCFEIRVPKGGYRFS</sequence>
<dbReference type="GeneID" id="5412276"/>
<dbReference type="InterPro" id="IPR013767">
    <property type="entry name" value="PAS_fold"/>
</dbReference>
<dbReference type="KEGG" id="mbn:Mboo_1635"/>
<dbReference type="HOGENOM" id="CLU_000445_114_58_2"/>
<evidence type="ECO:0000313" key="3">
    <source>
        <dbReference type="Proteomes" id="UP000002408"/>
    </source>
</evidence>
<reference evidence="3" key="1">
    <citation type="journal article" date="2015" name="Microbiology">
        <title>Genome of Methanoregula boonei 6A8 reveals adaptations to oligotrophic peatland environments.</title>
        <authorList>
            <person name="Braeuer S."/>
            <person name="Cadillo-Quiroz H."/>
            <person name="Kyrpides N."/>
            <person name="Woyke T."/>
            <person name="Goodwin L."/>
            <person name="Detter C."/>
            <person name="Podell S."/>
            <person name="Yavitt J.B."/>
            <person name="Zinder S.H."/>
        </authorList>
    </citation>
    <scope>NUCLEOTIDE SEQUENCE [LARGE SCALE GENOMIC DNA]</scope>
    <source>
        <strain evidence="3">DSM 21154 / JCM 14090 / 6A8</strain>
    </source>
</reference>
<name>A7I8U1_METB6</name>
<dbReference type="GO" id="GO:0006355">
    <property type="term" value="P:regulation of DNA-templated transcription"/>
    <property type="evidence" value="ECO:0007669"/>
    <property type="project" value="InterPro"/>
</dbReference>
<dbReference type="STRING" id="456442.Mboo_1635"/>
<keyword evidence="3" id="KW-1185">Reference proteome</keyword>
<dbReference type="AlphaFoldDB" id="A7I8U1"/>